<organism evidence="2 3">
    <name type="scientific">Phyllobacterium sophorae</name>
    <dbReference type="NCBI Taxonomy" id="1520277"/>
    <lineage>
        <taxon>Bacteria</taxon>
        <taxon>Pseudomonadati</taxon>
        <taxon>Pseudomonadota</taxon>
        <taxon>Alphaproteobacteria</taxon>
        <taxon>Hyphomicrobiales</taxon>
        <taxon>Phyllobacteriaceae</taxon>
        <taxon>Phyllobacterium</taxon>
    </lineage>
</organism>
<comment type="caution">
    <text evidence="2">The sequence shown here is derived from an EMBL/GenBank/DDBJ whole genome shotgun (WGS) entry which is preliminary data.</text>
</comment>
<feature type="domain" description="Methyltransferase type 11" evidence="1">
    <location>
        <begin position="117"/>
        <end position="167"/>
    </location>
</feature>
<name>A0A2P7B5M9_9HYPH</name>
<proteinExistence type="predicted"/>
<sequence length="326" mass="37857">MIRKIDFWEGIVMNFIRQAFWPASDESMPAWVSRFIQDVLARSKLSQIILHRSIKNRLRTRNWYARKYLKGRGIEIGAQQVPTEVSNHCKVEYVDVISNEQLVTRYGLPGPDLVPLTHVIDGNDLGVYKDGELDFLIANHVLEHFDDPVGGTIEWLRVLRDGGRLFITLPNFRSNCYDFRRFPARRDHLAVDYRDPLGRAERNLKHYEDFAQTLYEWEEEDPRVREQALEWTRADDRHHYHVYDEQTVKDVLSLVGDVSSIGLKFVNGLLSKDGFEFLVIVEKGQSGGLRGWPTWMEKCMATIRSLSINAYVDLKRNLIARFGSAS</sequence>
<dbReference type="SUPFAM" id="SSF53335">
    <property type="entry name" value="S-adenosyl-L-methionine-dependent methyltransferases"/>
    <property type="match status" value="1"/>
</dbReference>
<accession>A0A2P7B5M9</accession>
<dbReference type="RefSeq" id="WP_106665947.1">
    <property type="nucleotide sequence ID" value="NZ_PGGM01000011.1"/>
</dbReference>
<dbReference type="Proteomes" id="UP000241764">
    <property type="component" value="Unassembled WGS sequence"/>
</dbReference>
<dbReference type="Pfam" id="PF08241">
    <property type="entry name" value="Methyltransf_11"/>
    <property type="match status" value="1"/>
</dbReference>
<evidence type="ECO:0000313" key="2">
    <source>
        <dbReference type="EMBL" id="PSH61774.1"/>
    </source>
</evidence>
<dbReference type="InterPro" id="IPR029063">
    <property type="entry name" value="SAM-dependent_MTases_sf"/>
</dbReference>
<reference evidence="3" key="1">
    <citation type="submission" date="2017-11" db="EMBL/GenBank/DDBJ databases">
        <authorList>
            <person name="Kuznetsova I."/>
            <person name="Sazanova A."/>
            <person name="Chirak E."/>
            <person name="Safronova V."/>
            <person name="Willems A."/>
        </authorList>
    </citation>
    <scope>NUCLEOTIDE SEQUENCE [LARGE SCALE GENOMIC DNA]</scope>
    <source>
        <strain evidence="3">CCBAU 03422</strain>
    </source>
</reference>
<dbReference type="Gene3D" id="3.40.50.150">
    <property type="entry name" value="Vaccinia Virus protein VP39"/>
    <property type="match status" value="1"/>
</dbReference>
<evidence type="ECO:0000313" key="3">
    <source>
        <dbReference type="Proteomes" id="UP000241764"/>
    </source>
</evidence>
<dbReference type="AlphaFoldDB" id="A0A2P7B5M9"/>
<dbReference type="OrthoDB" id="5195124at2"/>
<dbReference type="CDD" id="cd02440">
    <property type="entry name" value="AdoMet_MTases"/>
    <property type="match status" value="1"/>
</dbReference>
<dbReference type="EMBL" id="PGGM01000011">
    <property type="protein sequence ID" value="PSH61774.1"/>
    <property type="molecule type" value="Genomic_DNA"/>
</dbReference>
<dbReference type="GO" id="GO:0008757">
    <property type="term" value="F:S-adenosylmethionine-dependent methyltransferase activity"/>
    <property type="evidence" value="ECO:0007669"/>
    <property type="project" value="InterPro"/>
</dbReference>
<keyword evidence="3" id="KW-1185">Reference proteome</keyword>
<dbReference type="InterPro" id="IPR013216">
    <property type="entry name" value="Methyltransf_11"/>
</dbReference>
<evidence type="ECO:0000259" key="1">
    <source>
        <dbReference type="Pfam" id="PF08241"/>
    </source>
</evidence>
<protein>
    <recommendedName>
        <fullName evidence="1">Methyltransferase type 11 domain-containing protein</fullName>
    </recommendedName>
</protein>
<gene>
    <name evidence="2" type="ORF">CU103_20780</name>
</gene>